<keyword evidence="2" id="KW-0238">DNA-binding</keyword>
<dbReference type="FunFam" id="1.10.10.10:FF:000056">
    <property type="entry name" value="IclR family transcriptional regulator"/>
    <property type="match status" value="1"/>
</dbReference>
<dbReference type="STRING" id="759851.SAMN04244570_2159"/>
<keyword evidence="1" id="KW-0805">Transcription regulation</keyword>
<dbReference type="eggNOG" id="COG1414">
    <property type="taxonomic scope" value="Bacteria"/>
</dbReference>
<evidence type="ECO:0000259" key="6">
    <source>
        <dbReference type="PROSITE" id="PS51077"/>
    </source>
</evidence>
<dbReference type="GO" id="GO:0045892">
    <property type="term" value="P:negative regulation of DNA-templated transcription"/>
    <property type="evidence" value="ECO:0007669"/>
    <property type="project" value="TreeGrafter"/>
</dbReference>
<feature type="domain" description="HTH iclR-type" evidence="6">
    <location>
        <begin position="6"/>
        <end position="68"/>
    </location>
</feature>
<dbReference type="InterPro" id="IPR014757">
    <property type="entry name" value="Tscrpt_reg_IclR_C"/>
</dbReference>
<dbReference type="InterPro" id="IPR036390">
    <property type="entry name" value="WH_DNA-bd_sf"/>
</dbReference>
<dbReference type="RefSeq" id="WP_009499483.1">
    <property type="nucleotide sequence ID" value="NZ_GL983004.1"/>
</dbReference>
<gene>
    <name evidence="8" type="ORF">HMPREF9372_3793</name>
</gene>
<evidence type="ECO:0000256" key="4">
    <source>
        <dbReference type="ARBA" id="ARBA00058938"/>
    </source>
</evidence>
<name>F9DYB2_9BACL</name>
<evidence type="ECO:0000259" key="7">
    <source>
        <dbReference type="PROSITE" id="PS51078"/>
    </source>
</evidence>
<dbReference type="GO" id="GO:0003677">
    <property type="term" value="F:DNA binding"/>
    <property type="evidence" value="ECO:0007669"/>
    <property type="project" value="UniProtKB-KW"/>
</dbReference>
<dbReference type="InterPro" id="IPR050707">
    <property type="entry name" value="HTH_MetabolicPath_Reg"/>
</dbReference>
<evidence type="ECO:0000313" key="8">
    <source>
        <dbReference type="EMBL" id="EGQ18450.1"/>
    </source>
</evidence>
<dbReference type="GO" id="GO:0003700">
    <property type="term" value="F:DNA-binding transcription factor activity"/>
    <property type="evidence" value="ECO:0007669"/>
    <property type="project" value="TreeGrafter"/>
</dbReference>
<dbReference type="Proteomes" id="UP000005316">
    <property type="component" value="Unassembled WGS sequence"/>
</dbReference>
<evidence type="ECO:0000313" key="9">
    <source>
        <dbReference type="Proteomes" id="UP000005316"/>
    </source>
</evidence>
<dbReference type="PANTHER" id="PTHR30136:SF35">
    <property type="entry name" value="HTH-TYPE TRANSCRIPTIONAL REGULATOR RV1719"/>
    <property type="match status" value="1"/>
</dbReference>
<dbReference type="Gene3D" id="3.30.450.40">
    <property type="match status" value="1"/>
</dbReference>
<reference evidence="8 9" key="1">
    <citation type="submission" date="2011-04" db="EMBL/GenBank/DDBJ databases">
        <authorList>
            <person name="Muzny D."/>
            <person name="Qin X."/>
            <person name="Deng J."/>
            <person name="Jiang H."/>
            <person name="Liu Y."/>
            <person name="Qu J."/>
            <person name="Song X.-Z."/>
            <person name="Zhang L."/>
            <person name="Thornton R."/>
            <person name="Coyle M."/>
            <person name="Francisco L."/>
            <person name="Jackson L."/>
            <person name="Javaid M."/>
            <person name="Korchina V."/>
            <person name="Kovar C."/>
            <person name="Mata R."/>
            <person name="Mathew T."/>
            <person name="Ngo R."/>
            <person name="Nguyen L."/>
            <person name="Nguyen N."/>
            <person name="Okwuonu G."/>
            <person name="Ongeri F."/>
            <person name="Pham C."/>
            <person name="Simmons D."/>
            <person name="Wilczek-Boney K."/>
            <person name="Hale W."/>
            <person name="Jakkamsetti A."/>
            <person name="Pham P."/>
            <person name="Ruth R."/>
            <person name="San Lucas F."/>
            <person name="Warren J."/>
            <person name="Zhang J."/>
            <person name="Zhao Z."/>
            <person name="Zhou C."/>
            <person name="Zhu D."/>
            <person name="Lee S."/>
            <person name="Bess C."/>
            <person name="Blankenburg K."/>
            <person name="Forbes L."/>
            <person name="Fu Q."/>
            <person name="Gubbala S."/>
            <person name="Hirani K."/>
            <person name="Jayaseelan J.C."/>
            <person name="Lara F."/>
            <person name="Munidasa M."/>
            <person name="Palculict T."/>
            <person name="Patil S."/>
            <person name="Pu L.-L."/>
            <person name="Saada N."/>
            <person name="Tang L."/>
            <person name="Weissenberger G."/>
            <person name="Zhu Y."/>
            <person name="Hemphill L."/>
            <person name="Shang Y."/>
            <person name="Youmans B."/>
            <person name="Ayvaz T."/>
            <person name="Ross M."/>
            <person name="Santibanez J."/>
            <person name="Aqrawi P."/>
            <person name="Gross S."/>
            <person name="Joshi V."/>
            <person name="Fowler G."/>
            <person name="Nazareth L."/>
            <person name="Reid J."/>
            <person name="Worley K."/>
            <person name="Petrosino J."/>
            <person name="Highlander S."/>
            <person name="Gibbs R."/>
        </authorList>
    </citation>
    <scope>NUCLEOTIDE SEQUENCE [LARGE SCALE GENOMIC DNA]</scope>
    <source>
        <strain evidence="8 9">2681</strain>
    </source>
</reference>
<dbReference type="PROSITE" id="PS51078">
    <property type="entry name" value="ICLR_ED"/>
    <property type="match status" value="1"/>
</dbReference>
<dbReference type="SUPFAM" id="SSF55781">
    <property type="entry name" value="GAF domain-like"/>
    <property type="match status" value="1"/>
</dbReference>
<proteinExistence type="predicted"/>
<dbReference type="InterPro" id="IPR036388">
    <property type="entry name" value="WH-like_DNA-bd_sf"/>
</dbReference>
<protein>
    <recommendedName>
        <fullName evidence="5">Glycerol operon regulatory protein</fullName>
    </recommendedName>
</protein>
<sequence length="255" mass="28899">KESTMLKTVNSALAILKMFTREKTVWGGRELAAEMGLNHTNVYRILETLERNGFVSKDPITKQYKLGSAVWELGTIFYENLNVQEMINPHLQKLCDQTGESVFFTVLDGNETLMLTVIEPENKVKFPVTAGSRAPLYVGASYRSILAHLPENKIEDILQGELIKYTENTMTNPDDLRRDLQQIRNNGYAISHNEYTPDVVAMAVPLIIDGDILGSLTVAGPSYRINKTQQSEFIPLLQQTRDTVQWNMKKYNLTL</sequence>
<comment type="caution">
    <text evidence="8">The sequence shown here is derived from an EMBL/GenBank/DDBJ whole genome shotgun (WGS) entry which is preliminary data.</text>
</comment>
<dbReference type="InterPro" id="IPR005471">
    <property type="entry name" value="Tscrpt_reg_IclR_N"/>
</dbReference>
<comment type="function">
    <text evidence="4">May be an activator protein for the gylABX operon.</text>
</comment>
<evidence type="ECO:0000256" key="3">
    <source>
        <dbReference type="ARBA" id="ARBA00023163"/>
    </source>
</evidence>
<keyword evidence="3" id="KW-0804">Transcription</keyword>
<feature type="domain" description="IclR-ED" evidence="7">
    <location>
        <begin position="69"/>
        <end position="250"/>
    </location>
</feature>
<dbReference type="PROSITE" id="PS51077">
    <property type="entry name" value="HTH_ICLR"/>
    <property type="match status" value="1"/>
</dbReference>
<dbReference type="SMART" id="SM00346">
    <property type="entry name" value="HTH_ICLR"/>
    <property type="match status" value="1"/>
</dbReference>
<feature type="non-terminal residue" evidence="8">
    <location>
        <position position="1"/>
    </location>
</feature>
<dbReference type="PANTHER" id="PTHR30136">
    <property type="entry name" value="HELIX-TURN-HELIX TRANSCRIPTIONAL REGULATOR, ICLR FAMILY"/>
    <property type="match status" value="1"/>
</dbReference>
<evidence type="ECO:0000256" key="5">
    <source>
        <dbReference type="ARBA" id="ARBA00070406"/>
    </source>
</evidence>
<dbReference type="HOGENOM" id="CLU_1087836_0_0_9"/>
<dbReference type="InterPro" id="IPR029016">
    <property type="entry name" value="GAF-like_dom_sf"/>
</dbReference>
<evidence type="ECO:0000256" key="1">
    <source>
        <dbReference type="ARBA" id="ARBA00023015"/>
    </source>
</evidence>
<dbReference type="EMBL" id="AFPZ01000138">
    <property type="protein sequence ID" value="EGQ18450.1"/>
    <property type="molecule type" value="Genomic_DNA"/>
</dbReference>
<evidence type="ECO:0000256" key="2">
    <source>
        <dbReference type="ARBA" id="ARBA00023125"/>
    </source>
</evidence>
<organism evidence="8 9">
    <name type="scientific">Sporosarcina newyorkensis 2681</name>
    <dbReference type="NCBI Taxonomy" id="1027292"/>
    <lineage>
        <taxon>Bacteria</taxon>
        <taxon>Bacillati</taxon>
        <taxon>Bacillota</taxon>
        <taxon>Bacilli</taxon>
        <taxon>Bacillales</taxon>
        <taxon>Caryophanaceae</taxon>
        <taxon>Sporosarcina</taxon>
    </lineage>
</organism>
<dbReference type="Pfam" id="PF09339">
    <property type="entry name" value="HTH_IclR"/>
    <property type="match status" value="1"/>
</dbReference>
<dbReference type="SUPFAM" id="SSF46785">
    <property type="entry name" value="Winged helix' DNA-binding domain"/>
    <property type="match status" value="1"/>
</dbReference>
<dbReference type="Gene3D" id="1.10.10.10">
    <property type="entry name" value="Winged helix-like DNA-binding domain superfamily/Winged helix DNA-binding domain"/>
    <property type="match status" value="1"/>
</dbReference>
<accession>F9DYB2</accession>
<dbReference type="Pfam" id="PF01614">
    <property type="entry name" value="IclR_C"/>
    <property type="match status" value="1"/>
</dbReference>
<dbReference type="AlphaFoldDB" id="F9DYB2"/>